<gene>
    <name evidence="8" type="ORF">AO440_003616</name>
</gene>
<dbReference type="PANTHER" id="PTHR13044:SF45">
    <property type="entry name" value="TRANSCRIPTIONAL ACTIVATOR OF SULFUR METABOLISM MET28"/>
    <property type="match status" value="1"/>
</dbReference>
<feature type="domain" description="BZIP" evidence="7">
    <location>
        <begin position="143"/>
        <end position="157"/>
    </location>
</feature>
<evidence type="ECO:0000256" key="2">
    <source>
        <dbReference type="ARBA" id="ARBA00023015"/>
    </source>
</evidence>
<evidence type="ECO:0000313" key="8">
    <source>
        <dbReference type="EMBL" id="KTB02661.1"/>
    </source>
</evidence>
<feature type="coiled-coil region" evidence="6">
    <location>
        <begin position="162"/>
        <end position="203"/>
    </location>
</feature>
<dbReference type="GO" id="GO:0005634">
    <property type="term" value="C:nucleus"/>
    <property type="evidence" value="ECO:0007669"/>
    <property type="project" value="UniProtKB-SubCell"/>
</dbReference>
<dbReference type="VEuPathDB" id="FungiDB:B1J91_K08668g"/>
<dbReference type="InterPro" id="IPR046347">
    <property type="entry name" value="bZIP_sf"/>
</dbReference>
<evidence type="ECO:0000256" key="4">
    <source>
        <dbReference type="ARBA" id="ARBA00023163"/>
    </source>
</evidence>
<protein>
    <submittedName>
        <fullName evidence="8">Transcriptional activator of sulfur metabolism MET28</fullName>
    </submittedName>
</protein>
<dbReference type="GO" id="GO:0000977">
    <property type="term" value="F:RNA polymerase II transcription regulatory region sequence-specific DNA binding"/>
    <property type="evidence" value="ECO:0007669"/>
    <property type="project" value="TreeGrafter"/>
</dbReference>
<dbReference type="Pfam" id="PF07716">
    <property type="entry name" value="bZIP_2"/>
    <property type="match status" value="1"/>
</dbReference>
<dbReference type="CDD" id="cd14705">
    <property type="entry name" value="bZIP_Zip1"/>
    <property type="match status" value="1"/>
</dbReference>
<dbReference type="Proteomes" id="UP000054886">
    <property type="component" value="Unassembled WGS sequence"/>
</dbReference>
<accession>A0A0W0CSU0</accession>
<dbReference type="PROSITE" id="PS00036">
    <property type="entry name" value="BZIP_BASIC"/>
    <property type="match status" value="1"/>
</dbReference>
<keyword evidence="2" id="KW-0805">Transcription regulation</keyword>
<dbReference type="AlphaFoldDB" id="A0A0W0CSU0"/>
<comment type="subcellular location">
    <subcellularLocation>
        <location evidence="1">Nucleus</location>
    </subcellularLocation>
</comment>
<name>A0A0W0CSU0_CANGB</name>
<evidence type="ECO:0000256" key="6">
    <source>
        <dbReference type="SAM" id="Coils"/>
    </source>
</evidence>
<dbReference type="VEuPathDB" id="FungiDB:CAGL0K08668g"/>
<dbReference type="InterPro" id="IPR004827">
    <property type="entry name" value="bZIP"/>
</dbReference>
<dbReference type="GO" id="GO:0061629">
    <property type="term" value="F:RNA polymerase II-specific DNA-binding transcription factor binding"/>
    <property type="evidence" value="ECO:0007669"/>
    <property type="project" value="EnsemblFungi"/>
</dbReference>
<dbReference type="VEuPathDB" id="FungiDB:GWK60_K08481"/>
<dbReference type="GO" id="GO:0031335">
    <property type="term" value="P:regulation of sulfur amino acid metabolic process"/>
    <property type="evidence" value="ECO:0007669"/>
    <property type="project" value="EnsemblFungi"/>
</dbReference>
<evidence type="ECO:0000256" key="3">
    <source>
        <dbReference type="ARBA" id="ARBA00023125"/>
    </source>
</evidence>
<keyword evidence="4" id="KW-0804">Transcription</keyword>
<reference evidence="8 9" key="1">
    <citation type="submission" date="2015-10" db="EMBL/GenBank/DDBJ databases">
        <title>Draft genomes sequences of Candida glabrata isolates 1A, 1B, 2A, 2B, 3A and 3B.</title>
        <authorList>
            <person name="Haavelsrud O.E."/>
            <person name="Gaustad P."/>
        </authorList>
    </citation>
    <scope>NUCLEOTIDE SEQUENCE [LARGE SCALE GENOMIC DNA]</scope>
    <source>
        <strain evidence="8">910700640</strain>
    </source>
</reference>
<dbReference type="SUPFAM" id="SSF57959">
    <property type="entry name" value="Leucine zipper domain"/>
    <property type="match status" value="1"/>
</dbReference>
<evidence type="ECO:0000256" key="1">
    <source>
        <dbReference type="ARBA" id="ARBA00004123"/>
    </source>
</evidence>
<keyword evidence="5" id="KW-0539">Nucleus</keyword>
<dbReference type="GO" id="GO:0089713">
    <property type="term" value="C:Cbf1-Met4-Met28 complex"/>
    <property type="evidence" value="ECO:0007669"/>
    <property type="project" value="EnsemblFungi"/>
</dbReference>
<dbReference type="GO" id="GO:0001228">
    <property type="term" value="F:DNA-binding transcription activator activity, RNA polymerase II-specific"/>
    <property type="evidence" value="ECO:0007669"/>
    <property type="project" value="TreeGrafter"/>
</dbReference>
<sequence>MGLENTELPSSVLGVSERIRSMIMENSELGSRLVSLLLVNSGNAAEIIESINKGGASNVRSKSKHKSNEVKPVVTGAQSDRDYTYKNTTEDARVSGDDDEDAVVTTSSQWDNRAITTTGGHSSANSEDEVEDNESLLLKALEKRRKNSEASARFRIRKKQRRMENLEKLAQLNSHIDDLNKKIDGLLQENRHWKSKLEEINEQKSKQLLEQIKKKNGILL</sequence>
<organism evidence="8 9">
    <name type="scientific">Candida glabrata</name>
    <name type="common">Yeast</name>
    <name type="synonym">Torulopsis glabrata</name>
    <dbReference type="NCBI Taxonomy" id="5478"/>
    <lineage>
        <taxon>Eukaryota</taxon>
        <taxon>Fungi</taxon>
        <taxon>Dikarya</taxon>
        <taxon>Ascomycota</taxon>
        <taxon>Saccharomycotina</taxon>
        <taxon>Saccharomycetes</taxon>
        <taxon>Saccharomycetales</taxon>
        <taxon>Saccharomycetaceae</taxon>
        <taxon>Nakaseomyces</taxon>
    </lineage>
</organism>
<evidence type="ECO:0000259" key="7">
    <source>
        <dbReference type="PROSITE" id="PS00036"/>
    </source>
</evidence>
<evidence type="ECO:0000313" key="9">
    <source>
        <dbReference type="Proteomes" id="UP000054886"/>
    </source>
</evidence>
<comment type="caution">
    <text evidence="8">The sequence shown here is derived from an EMBL/GenBank/DDBJ whole genome shotgun (WGS) entry which is preliminary data.</text>
</comment>
<keyword evidence="3" id="KW-0238">DNA-binding</keyword>
<proteinExistence type="predicted"/>
<dbReference type="VEuPathDB" id="FungiDB:GVI51_K08525"/>
<dbReference type="PANTHER" id="PTHR13044">
    <property type="entry name" value="ACTIVATING TRANSCRIPTION FACTOR ATF 4/5"/>
    <property type="match status" value="1"/>
</dbReference>
<keyword evidence="6" id="KW-0175">Coiled coil</keyword>
<evidence type="ECO:0000256" key="5">
    <source>
        <dbReference type="ARBA" id="ARBA00023242"/>
    </source>
</evidence>
<dbReference type="EMBL" id="LLZZ01000123">
    <property type="protein sequence ID" value="KTB02661.1"/>
    <property type="molecule type" value="Genomic_DNA"/>
</dbReference>